<keyword evidence="1" id="KW-0812">Transmembrane</keyword>
<feature type="transmembrane region" description="Helical" evidence="1">
    <location>
        <begin position="21"/>
        <end position="43"/>
    </location>
</feature>
<proteinExistence type="predicted"/>
<reference evidence="2 3" key="1">
    <citation type="journal article" date="2016" name="Nat. Commun.">
        <title>Thousands of microbial genomes shed light on interconnected biogeochemical processes in an aquifer system.</title>
        <authorList>
            <person name="Anantharaman K."/>
            <person name="Brown C.T."/>
            <person name="Hug L.A."/>
            <person name="Sharon I."/>
            <person name="Castelle C.J."/>
            <person name="Probst A.J."/>
            <person name="Thomas B.C."/>
            <person name="Singh A."/>
            <person name="Wilkins M.J."/>
            <person name="Karaoz U."/>
            <person name="Brodie E.L."/>
            <person name="Williams K.H."/>
            <person name="Hubbard S.S."/>
            <person name="Banfield J.F."/>
        </authorList>
    </citation>
    <scope>NUCLEOTIDE SEQUENCE [LARGE SCALE GENOMIC DNA]</scope>
</reference>
<keyword evidence="1" id="KW-1133">Transmembrane helix</keyword>
<evidence type="ECO:0000256" key="1">
    <source>
        <dbReference type="SAM" id="Phobius"/>
    </source>
</evidence>
<comment type="caution">
    <text evidence="2">The sequence shown here is derived from an EMBL/GenBank/DDBJ whole genome shotgun (WGS) entry which is preliminary data.</text>
</comment>
<evidence type="ECO:0008006" key="4">
    <source>
        <dbReference type="Google" id="ProtNLM"/>
    </source>
</evidence>
<evidence type="ECO:0000313" key="3">
    <source>
        <dbReference type="Proteomes" id="UP000178187"/>
    </source>
</evidence>
<name>A0A1G1L0T6_9BACT</name>
<feature type="transmembrane region" description="Helical" evidence="1">
    <location>
        <begin position="75"/>
        <end position="98"/>
    </location>
</feature>
<organism evidence="2 3">
    <name type="scientific">Candidatus Danuiimicrobium aquiferis</name>
    <dbReference type="NCBI Taxonomy" id="1801832"/>
    <lineage>
        <taxon>Bacteria</taxon>
        <taxon>Pseudomonadati</taxon>
        <taxon>Candidatus Omnitrophota</taxon>
        <taxon>Candidatus Danuiimicrobium</taxon>
    </lineage>
</organism>
<dbReference type="EMBL" id="MHFR01000032">
    <property type="protein sequence ID" value="OGW98499.1"/>
    <property type="molecule type" value="Genomic_DNA"/>
</dbReference>
<keyword evidence="1" id="KW-0472">Membrane</keyword>
<accession>A0A1G1L0T6</accession>
<evidence type="ECO:0000313" key="2">
    <source>
        <dbReference type="EMBL" id="OGW98499.1"/>
    </source>
</evidence>
<dbReference type="AlphaFoldDB" id="A0A1G1L0T6"/>
<protein>
    <recommendedName>
        <fullName evidence="4">HAMP domain-containing protein</fullName>
    </recommendedName>
</protein>
<sequence>MTETIKKSRSFFSFLRNDPPQRYYVGMHFLCLSAMMVVLFVILNQEFQKFITSVDTINISAQSFKVHLGDLYSSIFVKAIMLFLVGYGVSVLVGLLFLHHVTGPMIRVRAILDALSRGQFPAGMIQFRQGDFSKEIALSLSRLIDFLSRSRTSISGEKKEDH</sequence>
<dbReference type="Proteomes" id="UP000178187">
    <property type="component" value="Unassembled WGS sequence"/>
</dbReference>
<gene>
    <name evidence="2" type="ORF">A3G33_08920</name>
</gene>